<name>A0A5C1QKN7_9SPIO</name>
<dbReference type="KEGG" id="ock:EXM22_11990"/>
<organism evidence="1 2">
    <name type="scientific">Oceanispirochaeta crateris</name>
    <dbReference type="NCBI Taxonomy" id="2518645"/>
    <lineage>
        <taxon>Bacteria</taxon>
        <taxon>Pseudomonadati</taxon>
        <taxon>Spirochaetota</taxon>
        <taxon>Spirochaetia</taxon>
        <taxon>Spirochaetales</taxon>
        <taxon>Spirochaetaceae</taxon>
        <taxon>Oceanispirochaeta</taxon>
    </lineage>
</organism>
<dbReference type="RefSeq" id="WP_149486754.1">
    <property type="nucleotide sequence ID" value="NZ_CP036150.1"/>
</dbReference>
<protein>
    <submittedName>
        <fullName evidence="1">Uncharacterized protein</fullName>
    </submittedName>
</protein>
<proteinExistence type="predicted"/>
<keyword evidence="2" id="KW-1185">Reference proteome</keyword>
<dbReference type="EMBL" id="CP036150">
    <property type="protein sequence ID" value="QEN08673.1"/>
    <property type="molecule type" value="Genomic_DNA"/>
</dbReference>
<dbReference type="AlphaFoldDB" id="A0A5C1QKN7"/>
<gene>
    <name evidence="1" type="ORF">EXM22_11990</name>
</gene>
<reference evidence="1 2" key="1">
    <citation type="submission" date="2019-02" db="EMBL/GenBank/DDBJ databases">
        <title>Complete Genome Sequence and Methylome Analysis of free living Spirochaetas.</title>
        <authorList>
            <person name="Fomenkov A."/>
            <person name="Dubinina G."/>
            <person name="Leshcheva N."/>
            <person name="Mikheeva N."/>
            <person name="Grabovich M."/>
            <person name="Vincze T."/>
            <person name="Roberts R.J."/>
        </authorList>
    </citation>
    <scope>NUCLEOTIDE SEQUENCE [LARGE SCALE GENOMIC DNA]</scope>
    <source>
        <strain evidence="1 2">K2</strain>
    </source>
</reference>
<accession>A0A5C1QKN7</accession>
<dbReference type="OrthoDB" id="92309at2"/>
<evidence type="ECO:0000313" key="1">
    <source>
        <dbReference type="EMBL" id="QEN08673.1"/>
    </source>
</evidence>
<dbReference type="Proteomes" id="UP000324209">
    <property type="component" value="Chromosome"/>
</dbReference>
<evidence type="ECO:0000313" key="2">
    <source>
        <dbReference type="Proteomes" id="UP000324209"/>
    </source>
</evidence>
<sequence>MSSGLQENIVEVLQEENTIVFVMSHTGKYLSLLGGSNRGLYADGSVLIGKSYPDVLKKEKAEYFQSLLDKVIETKEPLEVEYELSSADFIEKLSNGPSTCQKYRVNIFPLEIDPQEKLHKVVWAVHNITDQ</sequence>
<dbReference type="Gene3D" id="3.30.450.20">
    <property type="entry name" value="PAS domain"/>
    <property type="match status" value="1"/>
</dbReference>